<feature type="compositionally biased region" description="Acidic residues" evidence="5">
    <location>
        <begin position="85"/>
        <end position="98"/>
    </location>
</feature>
<evidence type="ECO:0000313" key="8">
    <source>
        <dbReference type="Proteomes" id="UP000698800"/>
    </source>
</evidence>
<dbReference type="EMBL" id="JAGHQL010000228">
    <property type="protein sequence ID" value="KAH0536175.1"/>
    <property type="molecule type" value="Genomic_DNA"/>
</dbReference>
<gene>
    <name evidence="7" type="ORF">FGG08_006939</name>
</gene>
<organism evidence="7 8">
    <name type="scientific">Glutinoglossum americanum</name>
    <dbReference type="NCBI Taxonomy" id="1670608"/>
    <lineage>
        <taxon>Eukaryota</taxon>
        <taxon>Fungi</taxon>
        <taxon>Dikarya</taxon>
        <taxon>Ascomycota</taxon>
        <taxon>Pezizomycotina</taxon>
        <taxon>Geoglossomycetes</taxon>
        <taxon>Geoglossales</taxon>
        <taxon>Geoglossaceae</taxon>
        <taxon>Glutinoglossum</taxon>
    </lineage>
</organism>
<evidence type="ECO:0000313" key="7">
    <source>
        <dbReference type="EMBL" id="KAH0536175.1"/>
    </source>
</evidence>
<feature type="region of interest" description="Disordered" evidence="5">
    <location>
        <begin position="1"/>
        <end position="138"/>
    </location>
</feature>
<feature type="compositionally biased region" description="Basic and acidic residues" evidence="5">
    <location>
        <begin position="457"/>
        <end position="469"/>
    </location>
</feature>
<protein>
    <recommendedName>
        <fullName evidence="6">Sas10 C-terminal domain-containing protein</fullName>
    </recommendedName>
</protein>
<dbReference type="InterPro" id="IPR018972">
    <property type="entry name" value="Sas10_C_dom"/>
</dbReference>
<feature type="compositionally biased region" description="Basic and acidic residues" evidence="5">
    <location>
        <begin position="42"/>
        <end position="59"/>
    </location>
</feature>
<comment type="similarity">
    <text evidence="2">Belongs to the SAS10 family.</text>
</comment>
<dbReference type="GO" id="GO:0000462">
    <property type="term" value="P:maturation of SSU-rRNA from tricistronic rRNA transcript (SSU-rRNA, 5.8S rRNA, LSU-rRNA)"/>
    <property type="evidence" value="ECO:0007669"/>
    <property type="project" value="TreeGrafter"/>
</dbReference>
<dbReference type="InterPro" id="IPR007146">
    <property type="entry name" value="Sas10/Utp3/C1D"/>
</dbReference>
<feature type="region of interest" description="Disordered" evidence="5">
    <location>
        <begin position="571"/>
        <end position="634"/>
    </location>
</feature>
<keyword evidence="3" id="KW-0597">Phosphoprotein</keyword>
<dbReference type="AlphaFoldDB" id="A0A9P8I4B5"/>
<feature type="region of interest" description="Disordered" evidence="5">
    <location>
        <begin position="363"/>
        <end position="415"/>
    </location>
</feature>
<evidence type="ECO:0000256" key="4">
    <source>
        <dbReference type="ARBA" id="ARBA00023242"/>
    </source>
</evidence>
<proteinExistence type="inferred from homology"/>
<comment type="caution">
    <text evidence="7">The sequence shown here is derived from an EMBL/GenBank/DDBJ whole genome shotgun (WGS) entry which is preliminary data.</text>
</comment>
<dbReference type="Pfam" id="PF04000">
    <property type="entry name" value="Sas10_Utp3"/>
    <property type="match status" value="1"/>
</dbReference>
<evidence type="ECO:0000256" key="3">
    <source>
        <dbReference type="ARBA" id="ARBA00022553"/>
    </source>
</evidence>
<feature type="domain" description="Sas10 C-terminal" evidence="6">
    <location>
        <begin position="599"/>
        <end position="672"/>
    </location>
</feature>
<dbReference type="Pfam" id="PF09368">
    <property type="entry name" value="Sas10"/>
    <property type="match status" value="1"/>
</dbReference>
<reference evidence="7" key="1">
    <citation type="submission" date="2021-03" db="EMBL/GenBank/DDBJ databases">
        <title>Comparative genomics and phylogenomic investigation of the class Geoglossomycetes provide insights into ecological specialization and systematics.</title>
        <authorList>
            <person name="Melie T."/>
            <person name="Pirro S."/>
            <person name="Miller A.N."/>
            <person name="Quandt A."/>
        </authorList>
    </citation>
    <scope>NUCLEOTIDE SEQUENCE</scope>
    <source>
        <strain evidence="7">GBOQ0MN5Z8</strain>
    </source>
</reference>
<evidence type="ECO:0000256" key="1">
    <source>
        <dbReference type="ARBA" id="ARBA00004123"/>
    </source>
</evidence>
<feature type="compositionally biased region" description="Basic residues" evidence="5">
    <location>
        <begin position="381"/>
        <end position="397"/>
    </location>
</feature>
<evidence type="ECO:0000256" key="5">
    <source>
        <dbReference type="SAM" id="MobiDB-lite"/>
    </source>
</evidence>
<dbReference type="OrthoDB" id="1924577at2759"/>
<keyword evidence="8" id="KW-1185">Reference proteome</keyword>
<feature type="region of interest" description="Disordered" evidence="5">
    <location>
        <begin position="431"/>
        <end position="549"/>
    </location>
</feature>
<keyword evidence="4" id="KW-0539">Nucleus</keyword>
<comment type="subcellular location">
    <subcellularLocation>
        <location evidence="1">Nucleus</location>
    </subcellularLocation>
</comment>
<feature type="compositionally biased region" description="Basic and acidic residues" evidence="5">
    <location>
        <begin position="16"/>
        <end position="25"/>
    </location>
</feature>
<dbReference type="Proteomes" id="UP000698800">
    <property type="component" value="Unassembled WGS sequence"/>
</dbReference>
<feature type="compositionally biased region" description="Acidic residues" evidence="5">
    <location>
        <begin position="67"/>
        <end position="78"/>
    </location>
</feature>
<sequence>MGKKRKASGRPYGQSEAREARDADSNVKPIQSFEDVADSEDEFHINRDKILLEESADQKRQRRWREEDDLLEPSDEEVLAYPSPSEDEDEDEDLDSDDANNRPPPPKRARQSSNSDAESHEAEEEELEGWGTTKRDYYDADMIETEQDAIEEETEARRLQQKRLQGMTEADFGLDENDWLSSVKGKGQDDHEAEDEEGGVVTEILPQVEITEDMGMDERLRLLRSRYLEFEPLGAEFISLQSQHRDLGLSVAATEGMANHKKAAANGHKGGEILDTISPAATVKFQALTAYLGALSMYFALLTSTTNSDQKNPVAMPAGELREHAVMESLVKCRGLWEKVKGLRIPDSSELAKAKGNELAVIEESEERSPIENGDGAIGKPKAHMEKKQKKKKKSKAQRAAEAAQVEAEARRAERIRKTEEGLAELDVLTRTKPRKPNKQIDLGPAQSTFDDSDFGEETHLNADEAAEKARKKKSLRFYTSQITQKSNKRDQAGNDAGGDADLPYRERLRDRQARLNTEAEKRGQKGRKNDRGDDALGASSDDNDHHTAKDLRNADEEYYNLLTSTTAARKSAKKSLHDAHAASNGRTAHTEEPLDPTGKRAIGYTIEKNKGLAPKRGKDVRNPRVKKRKKYEEKVKKLGSVRQVFRGGEGKGGYKGELTGIKTGLVRSVKL</sequence>
<accession>A0A9P8I4B5</accession>
<evidence type="ECO:0000256" key="2">
    <source>
        <dbReference type="ARBA" id="ARBA00010979"/>
    </source>
</evidence>
<feature type="compositionally biased region" description="Low complexity" evidence="5">
    <location>
        <begin position="398"/>
        <end position="407"/>
    </location>
</feature>
<dbReference type="PANTHER" id="PTHR13237:SF8">
    <property type="entry name" value="SOMETHING ABOUT SILENCING PROTEIN 10"/>
    <property type="match status" value="1"/>
</dbReference>
<dbReference type="PANTHER" id="PTHR13237">
    <property type="entry name" value="SOMETHING ABOUT SILENCING PROTEIN 10-RELATED"/>
    <property type="match status" value="1"/>
</dbReference>
<feature type="compositionally biased region" description="Basic and acidic residues" evidence="5">
    <location>
        <begin position="503"/>
        <end position="535"/>
    </location>
</feature>
<evidence type="ECO:0000259" key="6">
    <source>
        <dbReference type="Pfam" id="PF09368"/>
    </source>
</evidence>
<name>A0A9P8I4B5_9PEZI</name>
<dbReference type="GO" id="GO:0032040">
    <property type="term" value="C:small-subunit processome"/>
    <property type="evidence" value="ECO:0007669"/>
    <property type="project" value="TreeGrafter"/>
</dbReference>